<keyword evidence="3 7" id="KW-0732">Signal</keyword>
<dbReference type="PROSITE" id="PS51257">
    <property type="entry name" value="PROKAR_LIPOPROTEIN"/>
    <property type="match status" value="1"/>
</dbReference>
<dbReference type="AlphaFoldDB" id="A0A2S9XYF9"/>
<evidence type="ECO:0000256" key="7">
    <source>
        <dbReference type="SAM" id="SignalP"/>
    </source>
</evidence>
<feature type="compositionally biased region" description="Acidic residues" evidence="6">
    <location>
        <begin position="61"/>
        <end position="70"/>
    </location>
</feature>
<protein>
    <submittedName>
        <fullName evidence="8">FG-GAP repeat protein</fullName>
    </submittedName>
</protein>
<dbReference type="InterPro" id="IPR013517">
    <property type="entry name" value="FG-GAP"/>
</dbReference>
<dbReference type="GO" id="GO:0016020">
    <property type="term" value="C:membrane"/>
    <property type="evidence" value="ECO:0007669"/>
    <property type="project" value="UniProtKB-SubCell"/>
</dbReference>
<evidence type="ECO:0000313" key="9">
    <source>
        <dbReference type="Proteomes" id="UP000237968"/>
    </source>
</evidence>
<organism evidence="8 9">
    <name type="scientific">Enhygromyxa salina</name>
    <dbReference type="NCBI Taxonomy" id="215803"/>
    <lineage>
        <taxon>Bacteria</taxon>
        <taxon>Pseudomonadati</taxon>
        <taxon>Myxococcota</taxon>
        <taxon>Polyangia</taxon>
        <taxon>Nannocystales</taxon>
        <taxon>Nannocystaceae</taxon>
        <taxon>Enhygromyxa</taxon>
    </lineage>
</organism>
<evidence type="ECO:0000256" key="6">
    <source>
        <dbReference type="SAM" id="MobiDB-lite"/>
    </source>
</evidence>
<name>A0A2S9XYF9_9BACT</name>
<sequence length="789" mass="82671">MRMPVIFSSPSLNLCFGLAVACAVAACGDDGVQADEAGEGTGLTTVGVTAGTEDSGSADAETSDTSEDDTSGPMCTEEQLECGDECCEGGQVCFEGACADDCGGVPACGPADICCEGDQVCYLGECVIPDGPCEEFSCATKEAMSTCEPGYTCDGELELCVPSLADPNCQYIPPPSQFAPRPEFTWGERKQVACDDDDACQTAEVCMDGTCTVTWPHLPPADAPANVHVSSIPVVADLDGDCVPEIIFNTYIANTISSQGVVRAINGATGEQLWSVTDPAFHSDSTANPAVGDIDEDGLPEVVVQGAGGYLVAIDNDGTPMWTSDAFVGGENSGAVAIANMDGFGPPEIIFGAAVYSNNGALLWEGGAGIGRDGQGPISCVADLDGDFRPELIGGNTAYKTTGTVEGGDFSGSIWWEAQVGDGRCGVADFDDDGMAEVILVRGGNIYALDGQTGATIDQANIPGSSDRGGAPNIADFNGDGQPDVATAGSTNYIVMEFDGVTFTELWRAATEDDSSRVTGSSVFDFDGDGRNEVIYNDEKFIRIYPGVEPDCELDPPGPNCDGVMDDSEVLFKDPNTSRTRTEYPVVADVDGDFKAELVFSTNSDVSWGLDAGIEIWGDALDNWVSTRPVWNQHSYHITNVGIDGSIPVHEESSWLFPMDDPYNGYRRNVQGASDFCAPNLVLFDMRAELLMCPNLVLSVDVANLGCLGVGAGVNVSFYEETLGYLGTVETQNQLPAGAKETVTLDSGQALEGAVVWAVVDDDGMGQGELNECDEANDSDKAPVCIPIR</sequence>
<comment type="subcellular location">
    <subcellularLocation>
        <location evidence="1">Membrane</location>
        <topology evidence="1">Single-pass membrane protein</topology>
    </subcellularLocation>
</comment>
<dbReference type="SUPFAM" id="SSF69318">
    <property type="entry name" value="Integrin alpha N-terminal domain"/>
    <property type="match status" value="2"/>
</dbReference>
<dbReference type="Proteomes" id="UP000237968">
    <property type="component" value="Unassembled WGS sequence"/>
</dbReference>
<feature type="compositionally biased region" description="Low complexity" evidence="6">
    <location>
        <begin position="42"/>
        <end position="60"/>
    </location>
</feature>
<evidence type="ECO:0000256" key="2">
    <source>
        <dbReference type="ARBA" id="ARBA00022692"/>
    </source>
</evidence>
<gene>
    <name evidence="8" type="ORF">ENSA5_31190</name>
</gene>
<proteinExistence type="predicted"/>
<feature type="region of interest" description="Disordered" evidence="6">
    <location>
        <begin position="38"/>
        <end position="72"/>
    </location>
</feature>
<keyword evidence="5" id="KW-0472">Membrane</keyword>
<dbReference type="PANTHER" id="PTHR21419:SF30">
    <property type="entry name" value="IG-LIKE DOMAIN-CONTAINING PROTEIN"/>
    <property type="match status" value="1"/>
</dbReference>
<feature type="signal peptide" evidence="7">
    <location>
        <begin position="1"/>
        <end position="25"/>
    </location>
</feature>
<keyword evidence="4" id="KW-1133">Transmembrane helix</keyword>
<evidence type="ECO:0000313" key="8">
    <source>
        <dbReference type="EMBL" id="PRP97886.1"/>
    </source>
</evidence>
<dbReference type="RefSeq" id="WP_258182876.1">
    <property type="nucleotide sequence ID" value="NZ_PVNK01000148.1"/>
</dbReference>
<accession>A0A2S9XYF9</accession>
<keyword evidence="9" id="KW-1185">Reference proteome</keyword>
<feature type="chain" id="PRO_5015504236" evidence="7">
    <location>
        <begin position="26"/>
        <end position="789"/>
    </location>
</feature>
<keyword evidence="2" id="KW-0812">Transmembrane</keyword>
<dbReference type="Gene3D" id="2.130.10.10">
    <property type="entry name" value="YVTN repeat-like/Quinoprotein amine dehydrogenase"/>
    <property type="match status" value="1"/>
</dbReference>
<dbReference type="InterPro" id="IPR045232">
    <property type="entry name" value="FAM234"/>
</dbReference>
<dbReference type="PANTHER" id="PTHR21419">
    <property type="match status" value="1"/>
</dbReference>
<evidence type="ECO:0000256" key="1">
    <source>
        <dbReference type="ARBA" id="ARBA00004167"/>
    </source>
</evidence>
<dbReference type="Pfam" id="PF13517">
    <property type="entry name" value="FG-GAP_3"/>
    <property type="match status" value="1"/>
</dbReference>
<reference evidence="8 9" key="1">
    <citation type="submission" date="2018-03" db="EMBL/GenBank/DDBJ databases">
        <title>Draft Genome Sequences of the Obligatory Marine Myxobacteria Enhygromyxa salina SWB005.</title>
        <authorList>
            <person name="Poehlein A."/>
            <person name="Moghaddam J.A."/>
            <person name="Harms H."/>
            <person name="Alanjari M."/>
            <person name="Koenig G.M."/>
            <person name="Daniel R."/>
            <person name="Schaeberle T.F."/>
        </authorList>
    </citation>
    <scope>NUCLEOTIDE SEQUENCE [LARGE SCALE GENOMIC DNA]</scope>
    <source>
        <strain evidence="8 9">SWB005</strain>
    </source>
</reference>
<comment type="caution">
    <text evidence="8">The sequence shown here is derived from an EMBL/GenBank/DDBJ whole genome shotgun (WGS) entry which is preliminary data.</text>
</comment>
<evidence type="ECO:0000256" key="5">
    <source>
        <dbReference type="ARBA" id="ARBA00023136"/>
    </source>
</evidence>
<dbReference type="EMBL" id="PVNK01000148">
    <property type="protein sequence ID" value="PRP97886.1"/>
    <property type="molecule type" value="Genomic_DNA"/>
</dbReference>
<evidence type="ECO:0000256" key="4">
    <source>
        <dbReference type="ARBA" id="ARBA00022989"/>
    </source>
</evidence>
<dbReference type="InterPro" id="IPR028994">
    <property type="entry name" value="Integrin_alpha_N"/>
</dbReference>
<evidence type="ECO:0000256" key="3">
    <source>
        <dbReference type="ARBA" id="ARBA00022729"/>
    </source>
</evidence>
<dbReference type="InterPro" id="IPR015943">
    <property type="entry name" value="WD40/YVTN_repeat-like_dom_sf"/>
</dbReference>